<dbReference type="AlphaFoldDB" id="A0AAW0XYM3"/>
<sequence>MWFDKDFALLDSAFPITFASSFQSWCCSSYLNKDSSEPTRFLLNQIKYFYKVLTCGTVIQVISSSVIVKVEVTRTCYFSMLGHVVHEVLRNFPRLQPKGGRG</sequence>
<dbReference type="EMBL" id="JARKIK010000020">
    <property type="protein sequence ID" value="KAK8744994.1"/>
    <property type="molecule type" value="Genomic_DNA"/>
</dbReference>
<dbReference type="Proteomes" id="UP001445076">
    <property type="component" value="Unassembled WGS sequence"/>
</dbReference>
<reference evidence="1 2" key="1">
    <citation type="journal article" date="2024" name="BMC Genomics">
        <title>Genome assembly of redclaw crayfish (Cherax quadricarinatus) provides insights into its immune adaptation and hypoxia tolerance.</title>
        <authorList>
            <person name="Liu Z."/>
            <person name="Zheng J."/>
            <person name="Li H."/>
            <person name="Fang K."/>
            <person name="Wang S."/>
            <person name="He J."/>
            <person name="Zhou D."/>
            <person name="Weng S."/>
            <person name="Chi M."/>
            <person name="Gu Z."/>
            <person name="He J."/>
            <person name="Li F."/>
            <person name="Wang M."/>
        </authorList>
    </citation>
    <scope>NUCLEOTIDE SEQUENCE [LARGE SCALE GENOMIC DNA]</scope>
    <source>
        <strain evidence="1">ZL_2023a</strain>
    </source>
</reference>
<evidence type="ECO:0000313" key="1">
    <source>
        <dbReference type="EMBL" id="KAK8744993.1"/>
    </source>
</evidence>
<accession>A0AAW0XYM3</accession>
<evidence type="ECO:0000313" key="2">
    <source>
        <dbReference type="Proteomes" id="UP001445076"/>
    </source>
</evidence>
<dbReference type="EMBL" id="JARKIK010000020">
    <property type="protein sequence ID" value="KAK8744993.1"/>
    <property type="molecule type" value="Genomic_DNA"/>
</dbReference>
<reference evidence="1" key="2">
    <citation type="submission" date="2024-01" db="EMBL/GenBank/DDBJ databases">
        <authorList>
            <person name="He J."/>
            <person name="Wang M."/>
            <person name="Zheng J."/>
            <person name="Liu Z."/>
        </authorList>
    </citation>
    <scope>NUCLEOTIDE SEQUENCE</scope>
    <source>
        <strain evidence="1">ZL_2023a</strain>
        <tissue evidence="1">Muscle</tissue>
    </source>
</reference>
<comment type="caution">
    <text evidence="1">The sequence shown here is derived from an EMBL/GenBank/DDBJ whole genome shotgun (WGS) entry which is preliminary data.</text>
</comment>
<name>A0AAW0XYM3_CHEQU</name>
<organism evidence="1 2">
    <name type="scientific">Cherax quadricarinatus</name>
    <name type="common">Australian red claw crayfish</name>
    <dbReference type="NCBI Taxonomy" id="27406"/>
    <lineage>
        <taxon>Eukaryota</taxon>
        <taxon>Metazoa</taxon>
        <taxon>Ecdysozoa</taxon>
        <taxon>Arthropoda</taxon>
        <taxon>Crustacea</taxon>
        <taxon>Multicrustacea</taxon>
        <taxon>Malacostraca</taxon>
        <taxon>Eumalacostraca</taxon>
        <taxon>Eucarida</taxon>
        <taxon>Decapoda</taxon>
        <taxon>Pleocyemata</taxon>
        <taxon>Astacidea</taxon>
        <taxon>Parastacoidea</taxon>
        <taxon>Parastacidae</taxon>
        <taxon>Cherax</taxon>
    </lineage>
</organism>
<proteinExistence type="predicted"/>
<protein>
    <submittedName>
        <fullName evidence="1">Uncharacterized protein</fullName>
    </submittedName>
</protein>
<gene>
    <name evidence="1" type="ORF">OTU49_000393</name>
</gene>
<keyword evidence="2" id="KW-1185">Reference proteome</keyword>